<comment type="caution">
    <text evidence="1">The sequence shown here is derived from an EMBL/GenBank/DDBJ whole genome shotgun (WGS) entry which is preliminary data.</text>
</comment>
<dbReference type="AlphaFoldDB" id="A0A1E5XN78"/>
<keyword evidence="2" id="KW-1185">Reference proteome</keyword>
<evidence type="ECO:0000313" key="2">
    <source>
        <dbReference type="Proteomes" id="UP000095463"/>
    </source>
</evidence>
<gene>
    <name evidence="1" type="ORF">VW23_023240</name>
</gene>
<accession>A0A1E5XN78</accession>
<evidence type="ECO:0008006" key="3">
    <source>
        <dbReference type="Google" id="ProtNLM"/>
    </source>
</evidence>
<dbReference type="EMBL" id="LAJE02000236">
    <property type="protein sequence ID" value="OEO30057.1"/>
    <property type="molecule type" value="Genomic_DNA"/>
</dbReference>
<proteinExistence type="predicted"/>
<sequence length="388" mass="44369">MQLGLELARLTAGLDRLYRDVPRTQSFLDREGLIPVAMAQVEPYALASYGEARDRLEAFAARIPGEAESDLRRAYLTEMVDSLLALLDTFESRQISYAERLRRQMRVDTQLVSDEILDGYRHTIRENLDELGYRGGSLAEDVGRFEADTLVPADQVLATMSEVTREAQRRTSEMMYLMNDEWLEPVRLDDVPFTAYCDFPERKMRLNLAMPFTRSAIKHLACHEAFPGHLVHMALRQRYVAEGKMPLDGAQVVTSSASSALFEGIADNGWFFLDWINTPEDVVGMTLERLRAALRCNAAWMLHAEGRSHEEVAPIIAEAGYQDLETAKSRIAFLRHGLRAPFVYGYWCGDTSTHAVWEKVPKERRKEFWAYLYGNMHTPSTLRDFWTV</sequence>
<name>A0A1E5XN78_9HYPH</name>
<organism evidence="1 2">
    <name type="scientific">Devosia insulae DS-56</name>
    <dbReference type="NCBI Taxonomy" id="1116389"/>
    <lineage>
        <taxon>Bacteria</taxon>
        <taxon>Pseudomonadati</taxon>
        <taxon>Pseudomonadota</taxon>
        <taxon>Alphaproteobacteria</taxon>
        <taxon>Hyphomicrobiales</taxon>
        <taxon>Devosiaceae</taxon>
        <taxon>Devosia</taxon>
    </lineage>
</organism>
<evidence type="ECO:0000313" key="1">
    <source>
        <dbReference type="EMBL" id="OEO30057.1"/>
    </source>
</evidence>
<reference evidence="1 2" key="1">
    <citation type="journal article" date="2015" name="Genome Announc.">
        <title>Genome Assemblies of Three Soil-Associated Devosia species: D. insulae, D. limi, and D. soli.</title>
        <authorList>
            <person name="Hassan Y.I."/>
            <person name="Lepp D."/>
            <person name="Zhou T."/>
        </authorList>
    </citation>
    <scope>NUCLEOTIDE SEQUENCE [LARGE SCALE GENOMIC DNA]</scope>
    <source>
        <strain evidence="1 2">DS-56</strain>
    </source>
</reference>
<dbReference type="Proteomes" id="UP000095463">
    <property type="component" value="Unassembled WGS sequence"/>
</dbReference>
<protein>
    <recommendedName>
        <fullName evidence="3">DUF885 domain-containing protein</fullName>
    </recommendedName>
</protein>
<dbReference type="OrthoDB" id="140419at2"/>